<feature type="coiled-coil region" evidence="9">
    <location>
        <begin position="116"/>
        <end position="145"/>
    </location>
</feature>
<dbReference type="Proteomes" id="UP001597180">
    <property type="component" value="Unassembled WGS sequence"/>
</dbReference>
<dbReference type="InterPro" id="IPR041522">
    <property type="entry name" value="CdaR_GGDEF"/>
</dbReference>
<evidence type="ECO:0000256" key="2">
    <source>
        <dbReference type="ARBA" id="ARBA00022490"/>
    </source>
</evidence>
<accession>A0ABW3UT83</accession>
<evidence type="ECO:0000256" key="7">
    <source>
        <dbReference type="ARBA" id="ARBA00023163"/>
    </source>
</evidence>
<keyword evidence="5" id="KW-0805">Transcription regulation</keyword>
<feature type="modified residue" description="4-aspartylphosphate" evidence="8">
    <location>
        <position position="55"/>
    </location>
</feature>
<dbReference type="InterPro" id="IPR018060">
    <property type="entry name" value="HTH_AraC"/>
</dbReference>
<keyword evidence="4" id="KW-0902">Two-component regulatory system</keyword>
<evidence type="ECO:0000256" key="4">
    <source>
        <dbReference type="ARBA" id="ARBA00023012"/>
    </source>
</evidence>
<keyword evidence="9" id="KW-0175">Coiled coil</keyword>
<evidence type="ECO:0000256" key="1">
    <source>
        <dbReference type="ARBA" id="ARBA00004496"/>
    </source>
</evidence>
<organism evidence="12 13">
    <name type="scientific">Paenibacillus vulneris</name>
    <dbReference type="NCBI Taxonomy" id="1133364"/>
    <lineage>
        <taxon>Bacteria</taxon>
        <taxon>Bacillati</taxon>
        <taxon>Bacillota</taxon>
        <taxon>Bacilli</taxon>
        <taxon>Bacillales</taxon>
        <taxon>Paenibacillaceae</taxon>
        <taxon>Paenibacillus</taxon>
    </lineage>
</organism>
<evidence type="ECO:0000256" key="6">
    <source>
        <dbReference type="ARBA" id="ARBA00023125"/>
    </source>
</evidence>
<dbReference type="Gene3D" id="3.40.50.2300">
    <property type="match status" value="1"/>
</dbReference>
<gene>
    <name evidence="12" type="ORF">ACFQ4B_25645</name>
</gene>
<keyword evidence="2" id="KW-0963">Cytoplasm</keyword>
<keyword evidence="13" id="KW-1185">Reference proteome</keyword>
<evidence type="ECO:0000313" key="13">
    <source>
        <dbReference type="Proteomes" id="UP001597180"/>
    </source>
</evidence>
<keyword evidence="3 8" id="KW-0597">Phosphoprotein</keyword>
<evidence type="ECO:0000256" key="9">
    <source>
        <dbReference type="SAM" id="Coils"/>
    </source>
</evidence>
<evidence type="ECO:0000256" key="5">
    <source>
        <dbReference type="ARBA" id="ARBA00023015"/>
    </source>
</evidence>
<feature type="domain" description="Response regulatory" evidence="11">
    <location>
        <begin position="3"/>
        <end position="120"/>
    </location>
</feature>
<evidence type="ECO:0000259" key="11">
    <source>
        <dbReference type="PROSITE" id="PS50110"/>
    </source>
</evidence>
<dbReference type="InterPro" id="IPR011006">
    <property type="entry name" value="CheY-like_superfamily"/>
</dbReference>
<reference evidence="13" key="1">
    <citation type="journal article" date="2019" name="Int. J. Syst. Evol. Microbiol.">
        <title>The Global Catalogue of Microorganisms (GCM) 10K type strain sequencing project: providing services to taxonomists for standard genome sequencing and annotation.</title>
        <authorList>
            <consortium name="The Broad Institute Genomics Platform"/>
            <consortium name="The Broad Institute Genome Sequencing Center for Infectious Disease"/>
            <person name="Wu L."/>
            <person name="Ma J."/>
        </authorList>
    </citation>
    <scope>NUCLEOTIDE SEQUENCE [LARGE SCALE GENOMIC DNA]</scope>
    <source>
        <strain evidence="13">CCUG 53270</strain>
    </source>
</reference>
<evidence type="ECO:0000259" key="10">
    <source>
        <dbReference type="PROSITE" id="PS01124"/>
    </source>
</evidence>
<dbReference type="PROSITE" id="PS50110">
    <property type="entry name" value="RESPONSE_REGULATORY"/>
    <property type="match status" value="1"/>
</dbReference>
<dbReference type="InterPro" id="IPR009057">
    <property type="entry name" value="Homeodomain-like_sf"/>
</dbReference>
<dbReference type="PANTHER" id="PTHR42713">
    <property type="entry name" value="HISTIDINE KINASE-RELATED"/>
    <property type="match status" value="1"/>
</dbReference>
<dbReference type="InterPro" id="IPR001789">
    <property type="entry name" value="Sig_transdc_resp-reg_receiver"/>
</dbReference>
<dbReference type="RefSeq" id="WP_345590838.1">
    <property type="nucleotide sequence ID" value="NZ_BAABJG010000024.1"/>
</dbReference>
<name>A0ABW3UT83_9BACL</name>
<comment type="caution">
    <text evidence="12">The sequence shown here is derived from an EMBL/GenBank/DDBJ whole genome shotgun (WGS) entry which is preliminary data.</text>
</comment>
<dbReference type="PROSITE" id="PS01124">
    <property type="entry name" value="HTH_ARAC_FAMILY_2"/>
    <property type="match status" value="1"/>
</dbReference>
<dbReference type="SUPFAM" id="SSF46689">
    <property type="entry name" value="Homeodomain-like"/>
    <property type="match status" value="2"/>
</dbReference>
<dbReference type="PANTHER" id="PTHR42713:SF3">
    <property type="entry name" value="TRANSCRIPTIONAL REGULATORY PROTEIN HPTR"/>
    <property type="match status" value="1"/>
</dbReference>
<comment type="subcellular location">
    <subcellularLocation>
        <location evidence="1">Cytoplasm</location>
    </subcellularLocation>
</comment>
<feature type="domain" description="HTH araC/xylS-type" evidence="10">
    <location>
        <begin position="404"/>
        <end position="503"/>
    </location>
</feature>
<dbReference type="SMART" id="SM00448">
    <property type="entry name" value="REC"/>
    <property type="match status" value="1"/>
</dbReference>
<evidence type="ECO:0000256" key="8">
    <source>
        <dbReference type="PROSITE-ProRule" id="PRU00169"/>
    </source>
</evidence>
<dbReference type="CDD" id="cd17536">
    <property type="entry name" value="REC_YesN-like"/>
    <property type="match status" value="1"/>
</dbReference>
<keyword evidence="7" id="KW-0804">Transcription</keyword>
<dbReference type="Gene3D" id="1.10.10.60">
    <property type="entry name" value="Homeodomain-like"/>
    <property type="match status" value="2"/>
</dbReference>
<proteinExistence type="predicted"/>
<protein>
    <submittedName>
        <fullName evidence="12">Response regulator</fullName>
    </submittedName>
</protein>
<dbReference type="Pfam" id="PF00072">
    <property type="entry name" value="Response_reg"/>
    <property type="match status" value="1"/>
</dbReference>
<evidence type="ECO:0000313" key="12">
    <source>
        <dbReference type="EMBL" id="MFD1223509.1"/>
    </source>
</evidence>
<keyword evidence="6" id="KW-0238">DNA-binding</keyword>
<dbReference type="Pfam" id="PF17853">
    <property type="entry name" value="GGDEF_2"/>
    <property type="match status" value="1"/>
</dbReference>
<dbReference type="EMBL" id="JBHTLU010000035">
    <property type="protein sequence ID" value="MFD1223509.1"/>
    <property type="molecule type" value="Genomic_DNA"/>
</dbReference>
<dbReference type="Pfam" id="PF12833">
    <property type="entry name" value="HTH_18"/>
    <property type="match status" value="1"/>
</dbReference>
<dbReference type="InterPro" id="IPR051552">
    <property type="entry name" value="HptR"/>
</dbReference>
<dbReference type="SUPFAM" id="SSF52172">
    <property type="entry name" value="CheY-like"/>
    <property type="match status" value="1"/>
</dbReference>
<evidence type="ECO:0000256" key="3">
    <source>
        <dbReference type="ARBA" id="ARBA00022553"/>
    </source>
</evidence>
<sequence>MLKIAIVDDEERIRLGLSKIIRKASAQYEVVGSYTNGMEALQALTDLEVHVVITDIQMPALNGLELIEQLKKIKPSLAFIVLSGYSEFEYARQALRFGVSEYLLKPVNKQELYGALERLHEAIRTEQLRQQNEQAESLKKLLDIQGSVEEAEKVIRHLPQDLLAKPVTVLCVKSDLPMERKAVETWEKEQCASSFFKVLMFSEWEACVVCTHEPMTEQERYEKSAGLAESLMSRLSGILSAGIGPAVSDCFKLRDAYQEAIRACDYAIYSPYRTQTVGSKDLPAAPASIAIGKLEKRMKSSLDLLDIHKIREELQAAFVEMAQMKAEKKRVIEACSKWIYFIQHEVPEFHEAAALHFGQDLSVETLLLRHLRFHDIQNQMVRLVTETLTLVKDTRDGSKSRVIDKIKRIIAEQYRNDIELPRLADQVYLTPSYLSKYFKAETGQTLTEYLISIRIEKAKELLKHHAEMKSYEVGDLVGYPDPAYFNKLFKRIVGLTPKEYKDKVRLP</sequence>
<dbReference type="SMART" id="SM00342">
    <property type="entry name" value="HTH_ARAC"/>
    <property type="match status" value="1"/>
</dbReference>